<dbReference type="EMBL" id="QPEX01000010">
    <property type="protein sequence ID" value="RCS54055.1"/>
    <property type="molecule type" value="Genomic_DNA"/>
</dbReference>
<dbReference type="AlphaFoldDB" id="A0A368KWQ9"/>
<keyword evidence="1" id="KW-0472">Membrane</keyword>
<dbReference type="PROSITE" id="PS00409">
    <property type="entry name" value="PROKAR_NTER_METHYL"/>
    <property type="match status" value="1"/>
</dbReference>
<feature type="transmembrane region" description="Helical" evidence="1">
    <location>
        <begin position="26"/>
        <end position="49"/>
    </location>
</feature>
<name>A0A368KWQ9_9BACT</name>
<evidence type="ECO:0000313" key="3">
    <source>
        <dbReference type="EMBL" id="RCS54055.1"/>
    </source>
</evidence>
<dbReference type="PANTHER" id="PTHR30093">
    <property type="entry name" value="GENERAL SECRETION PATHWAY PROTEIN G"/>
    <property type="match status" value="1"/>
</dbReference>
<sequence>MQRYFSGPPFLSGRSEMVRRRSSRGFTLVELLVVIAIIGVLIALLLPAVQQAREAARRMECTNNLKQLGLTMHTRHDTFGKLPPLGNQAVDGNWGGNRIYAWTIYVLPYLEQNALYDNMQVRAKSSSLPSPWSTSQTDTWEKQNWQVDINGFTCPSDSPPPNRAESPALLNYKACVGDDYHQNHFVPTNQNRDNRGIFQIDRKLGLASITDGLSNTVMLGEIAGSGGARSLRGGVALNMRSWNPQACSARYDVTTKQLTGDVRAEFRPHTGRAWDGRPYFVGFATMVGPNGPSCQWGGVDGNEHMGTLSSWHPGGGNVCMADGSVQFITENINTGNQAADSVATPSGQSDYGVWGALGSRNGGEAVSVP</sequence>
<reference evidence="3 4" key="1">
    <citation type="submission" date="2018-07" db="EMBL/GenBank/DDBJ databases">
        <title>Comparative genomes isolates from brazilian mangrove.</title>
        <authorList>
            <person name="De Araujo J.E."/>
            <person name="Taketani R.G."/>
            <person name="Silva M.C.P."/>
            <person name="Lourenco M.V."/>
            <person name="Oliveira V.M."/>
            <person name="Andreote F.D."/>
        </authorList>
    </citation>
    <scope>NUCLEOTIDE SEQUENCE [LARGE SCALE GENOMIC DNA]</scope>
    <source>
        <strain evidence="3 4">HEX PRIS-MGV</strain>
    </source>
</reference>
<dbReference type="PANTHER" id="PTHR30093:SF2">
    <property type="entry name" value="TYPE II SECRETION SYSTEM PROTEIN H"/>
    <property type="match status" value="1"/>
</dbReference>
<dbReference type="InterPro" id="IPR027558">
    <property type="entry name" value="Pre_pil_HX9DG_C"/>
</dbReference>
<keyword evidence="1" id="KW-0812">Transmembrane</keyword>
<dbReference type="SUPFAM" id="SSF54523">
    <property type="entry name" value="Pili subunits"/>
    <property type="match status" value="1"/>
</dbReference>
<dbReference type="Pfam" id="PF07963">
    <property type="entry name" value="N_methyl"/>
    <property type="match status" value="1"/>
</dbReference>
<dbReference type="Pfam" id="PF07596">
    <property type="entry name" value="SBP_bac_10"/>
    <property type="match status" value="1"/>
</dbReference>
<comment type="caution">
    <text evidence="3">The sequence shown here is derived from an EMBL/GenBank/DDBJ whole genome shotgun (WGS) entry which is preliminary data.</text>
</comment>
<evidence type="ECO:0000259" key="2">
    <source>
        <dbReference type="Pfam" id="PF07596"/>
    </source>
</evidence>
<protein>
    <submittedName>
        <fullName evidence="3">DUF1559 domain-containing protein</fullName>
    </submittedName>
</protein>
<organism evidence="3 4">
    <name type="scientific">Bremerella cremea</name>
    <dbReference type="NCBI Taxonomy" id="1031537"/>
    <lineage>
        <taxon>Bacteria</taxon>
        <taxon>Pseudomonadati</taxon>
        <taxon>Planctomycetota</taxon>
        <taxon>Planctomycetia</taxon>
        <taxon>Pirellulales</taxon>
        <taxon>Pirellulaceae</taxon>
        <taxon>Bremerella</taxon>
    </lineage>
</organism>
<evidence type="ECO:0000256" key="1">
    <source>
        <dbReference type="SAM" id="Phobius"/>
    </source>
</evidence>
<dbReference type="InterPro" id="IPR011453">
    <property type="entry name" value="DUF1559"/>
</dbReference>
<dbReference type="Gene3D" id="3.30.700.10">
    <property type="entry name" value="Glycoprotein, Type 4 Pilin"/>
    <property type="match status" value="1"/>
</dbReference>
<dbReference type="InterPro" id="IPR012902">
    <property type="entry name" value="N_methyl_site"/>
</dbReference>
<evidence type="ECO:0000313" key="4">
    <source>
        <dbReference type="Proteomes" id="UP000253562"/>
    </source>
</evidence>
<dbReference type="Proteomes" id="UP000253562">
    <property type="component" value="Unassembled WGS sequence"/>
</dbReference>
<accession>A0A368KWQ9</accession>
<dbReference type="NCBIfam" id="TIGR04294">
    <property type="entry name" value="pre_pil_HX9DG"/>
    <property type="match status" value="1"/>
</dbReference>
<proteinExistence type="predicted"/>
<keyword evidence="1" id="KW-1133">Transmembrane helix</keyword>
<dbReference type="InterPro" id="IPR045584">
    <property type="entry name" value="Pilin-like"/>
</dbReference>
<gene>
    <name evidence="3" type="ORF">DTL42_02560</name>
</gene>
<dbReference type="NCBIfam" id="TIGR02532">
    <property type="entry name" value="IV_pilin_GFxxxE"/>
    <property type="match status" value="1"/>
</dbReference>
<dbReference type="RefSeq" id="WP_114367122.1">
    <property type="nucleotide sequence ID" value="NZ_QPEX01000010.1"/>
</dbReference>
<feature type="domain" description="DUF1559" evidence="2">
    <location>
        <begin position="50"/>
        <end position="333"/>
    </location>
</feature>